<dbReference type="GeneID" id="89925172"/>
<dbReference type="Proteomes" id="UP001337655">
    <property type="component" value="Unassembled WGS sequence"/>
</dbReference>
<organism evidence="3 4">
    <name type="scientific">Saxophila tyrrhenica</name>
    <dbReference type="NCBI Taxonomy" id="1690608"/>
    <lineage>
        <taxon>Eukaryota</taxon>
        <taxon>Fungi</taxon>
        <taxon>Dikarya</taxon>
        <taxon>Ascomycota</taxon>
        <taxon>Pezizomycotina</taxon>
        <taxon>Dothideomycetes</taxon>
        <taxon>Dothideomycetidae</taxon>
        <taxon>Mycosphaerellales</taxon>
        <taxon>Extremaceae</taxon>
        <taxon>Saxophila</taxon>
    </lineage>
</organism>
<dbReference type="AlphaFoldDB" id="A0AAV9PEX4"/>
<evidence type="ECO:0000256" key="2">
    <source>
        <dbReference type="SAM" id="Phobius"/>
    </source>
</evidence>
<evidence type="ECO:0000313" key="4">
    <source>
        <dbReference type="Proteomes" id="UP001337655"/>
    </source>
</evidence>
<name>A0AAV9PEX4_9PEZI</name>
<keyword evidence="2" id="KW-0472">Membrane</keyword>
<dbReference type="RefSeq" id="XP_064661032.1">
    <property type="nucleotide sequence ID" value="XM_064801081.1"/>
</dbReference>
<gene>
    <name evidence="3" type="ORF">LTR77_003826</name>
</gene>
<keyword evidence="4" id="KW-1185">Reference proteome</keyword>
<comment type="caution">
    <text evidence="3">The sequence shown here is derived from an EMBL/GenBank/DDBJ whole genome shotgun (WGS) entry which is preliminary data.</text>
</comment>
<accession>A0AAV9PEX4</accession>
<keyword evidence="2" id="KW-0812">Transmembrane</keyword>
<evidence type="ECO:0000256" key="1">
    <source>
        <dbReference type="SAM" id="MobiDB-lite"/>
    </source>
</evidence>
<feature type="region of interest" description="Disordered" evidence="1">
    <location>
        <begin position="211"/>
        <end position="238"/>
    </location>
</feature>
<evidence type="ECO:0000313" key="3">
    <source>
        <dbReference type="EMBL" id="KAK5172188.1"/>
    </source>
</evidence>
<sequence>MPSRIDDRWLWLSFGVISIATIYGIRLAFQDLISLTKLDPHDDEERKKDEEHPEDAISLKDLKTLTTSPNSAIANSAISLTVSRVQRDPSVTTSIRRDLRSADPRTRFLATTALDFLCHHPSYPGHDADRPSRRLPYDDFGRSTPDRVPNESETEWVVAQLARRAEASDPVAGQMMGLVERARTIDPGGMFGPPDERNPWVGEGEEGVVPSIEDPVAGWTNVPRARPQPGGGTAEEDAAELRRSRREAVVMIDPHGHVIVE</sequence>
<proteinExistence type="predicted"/>
<feature type="transmembrane region" description="Helical" evidence="2">
    <location>
        <begin position="9"/>
        <end position="29"/>
    </location>
</feature>
<protein>
    <submittedName>
        <fullName evidence="3">Uncharacterized protein</fullName>
    </submittedName>
</protein>
<reference evidence="3 4" key="1">
    <citation type="submission" date="2023-08" db="EMBL/GenBank/DDBJ databases">
        <title>Black Yeasts Isolated from many extreme environments.</title>
        <authorList>
            <person name="Coleine C."/>
            <person name="Stajich J.E."/>
            <person name="Selbmann L."/>
        </authorList>
    </citation>
    <scope>NUCLEOTIDE SEQUENCE [LARGE SCALE GENOMIC DNA]</scope>
    <source>
        <strain evidence="3 4">CCFEE 5935</strain>
    </source>
</reference>
<dbReference type="EMBL" id="JAVRRT010000005">
    <property type="protein sequence ID" value="KAK5172188.1"/>
    <property type="molecule type" value="Genomic_DNA"/>
</dbReference>
<keyword evidence="2" id="KW-1133">Transmembrane helix</keyword>